<gene>
    <name evidence="1" type="ORF">FHX53_000600</name>
</gene>
<organism evidence="1 2">
    <name type="scientific">Microcella alkalica</name>
    <dbReference type="NCBI Taxonomy" id="355930"/>
    <lineage>
        <taxon>Bacteria</taxon>
        <taxon>Bacillati</taxon>
        <taxon>Actinomycetota</taxon>
        <taxon>Actinomycetes</taxon>
        <taxon>Micrococcales</taxon>
        <taxon>Microbacteriaceae</taxon>
        <taxon>Microcella</taxon>
    </lineage>
</organism>
<name>A0A839E6V5_9MICO</name>
<accession>A0A839E6V5</accession>
<evidence type="ECO:0000313" key="1">
    <source>
        <dbReference type="EMBL" id="MBA8847036.1"/>
    </source>
</evidence>
<dbReference type="RefSeq" id="WP_182489857.1">
    <property type="nucleotide sequence ID" value="NZ_BAAAOV010000007.1"/>
</dbReference>
<sequence>MNASTYSTQTGNTKQSVEELLRYAATQFERARLPFRHNKMTRIIRNELRPGDVDVRRVIDAWVDRADASATWEGFELFAHCGYADPTAALAAVRIDNAHKRVSAR</sequence>
<dbReference type="EMBL" id="JACGWX010000001">
    <property type="protein sequence ID" value="MBA8847036.1"/>
    <property type="molecule type" value="Genomic_DNA"/>
</dbReference>
<dbReference type="AlphaFoldDB" id="A0A839E6V5"/>
<dbReference type="Proteomes" id="UP000585905">
    <property type="component" value="Unassembled WGS sequence"/>
</dbReference>
<protein>
    <submittedName>
        <fullName evidence="1">Uncharacterized protein</fullName>
    </submittedName>
</protein>
<evidence type="ECO:0000313" key="2">
    <source>
        <dbReference type="Proteomes" id="UP000585905"/>
    </source>
</evidence>
<keyword evidence="2" id="KW-1185">Reference proteome</keyword>
<proteinExistence type="predicted"/>
<comment type="caution">
    <text evidence="1">The sequence shown here is derived from an EMBL/GenBank/DDBJ whole genome shotgun (WGS) entry which is preliminary data.</text>
</comment>
<reference evidence="1 2" key="1">
    <citation type="submission" date="2020-07" db="EMBL/GenBank/DDBJ databases">
        <title>Sequencing the genomes of 1000 actinobacteria strains.</title>
        <authorList>
            <person name="Klenk H.-P."/>
        </authorList>
    </citation>
    <scope>NUCLEOTIDE SEQUENCE [LARGE SCALE GENOMIC DNA]</scope>
    <source>
        <strain evidence="1 2">DSM 19663</strain>
    </source>
</reference>